<accession>M2PGK1</accession>
<organism evidence="1 2">
    <name type="scientific">Amycolatopsis azurea DSM 43854</name>
    <dbReference type="NCBI Taxonomy" id="1238180"/>
    <lineage>
        <taxon>Bacteria</taxon>
        <taxon>Bacillati</taxon>
        <taxon>Actinomycetota</taxon>
        <taxon>Actinomycetes</taxon>
        <taxon>Pseudonocardiales</taxon>
        <taxon>Pseudonocardiaceae</taxon>
        <taxon>Amycolatopsis</taxon>
    </lineage>
</organism>
<dbReference type="AlphaFoldDB" id="M2PGK1"/>
<evidence type="ECO:0000313" key="1">
    <source>
        <dbReference type="EMBL" id="EMD23488.1"/>
    </source>
</evidence>
<sequence length="78" mass="8863">MALTKLEADPLAEGDYYPGDLFEAVLKNPAQYWLDHPDQRARVARIIEGIKTLGNLEDHDAPHDSIWKTINRFLSATE</sequence>
<evidence type="ECO:0000313" key="2">
    <source>
        <dbReference type="Proteomes" id="UP000014137"/>
    </source>
</evidence>
<gene>
    <name evidence="1" type="ORF">C791_7138</name>
</gene>
<reference evidence="1 2" key="1">
    <citation type="submission" date="2012-10" db="EMBL/GenBank/DDBJ databases">
        <title>Genome assembly of Amycolatopsis azurea DSM 43854.</title>
        <authorList>
            <person name="Khatri I."/>
            <person name="Kaur I."/>
            <person name="Subramanian S."/>
            <person name="Mayilraj S."/>
        </authorList>
    </citation>
    <scope>NUCLEOTIDE SEQUENCE [LARGE SCALE GENOMIC DNA]</scope>
    <source>
        <strain evidence="1 2">DSM 43854</strain>
    </source>
</reference>
<dbReference type="PATRIC" id="fig|1238180.3.peg.6742"/>
<dbReference type="Pfam" id="PF18616">
    <property type="entry name" value="CdiI_3"/>
    <property type="match status" value="1"/>
</dbReference>
<comment type="caution">
    <text evidence="1">The sequence shown here is derived from an EMBL/GenBank/DDBJ whole genome shotgun (WGS) entry which is preliminary data.</text>
</comment>
<dbReference type="InterPro" id="IPR040547">
    <property type="entry name" value="CdiI"/>
</dbReference>
<dbReference type="EMBL" id="ANMG01000073">
    <property type="protein sequence ID" value="EMD23488.1"/>
    <property type="molecule type" value="Genomic_DNA"/>
</dbReference>
<protein>
    <submittedName>
        <fullName evidence="1">Uncharacterized protein</fullName>
    </submittedName>
</protein>
<dbReference type="Proteomes" id="UP000014137">
    <property type="component" value="Unassembled WGS sequence"/>
</dbReference>
<proteinExistence type="predicted"/>
<name>M2PGK1_9PSEU</name>